<dbReference type="Proteomes" id="UP000515154">
    <property type="component" value="Linkage group LG6"/>
</dbReference>
<feature type="compositionally biased region" description="Basic and acidic residues" evidence="3">
    <location>
        <begin position="316"/>
        <end position="326"/>
    </location>
</feature>
<dbReference type="Gene3D" id="2.30.280.10">
    <property type="entry name" value="SRA-YDG"/>
    <property type="match status" value="1"/>
</dbReference>
<dbReference type="InterPro" id="IPR015947">
    <property type="entry name" value="PUA-like_sf"/>
</dbReference>
<dbReference type="RefSeq" id="XP_029637720.1">
    <property type="nucleotide sequence ID" value="XM_029781860.2"/>
</dbReference>
<protein>
    <submittedName>
        <fullName evidence="6">E3 ubiquitin-protein ligase UHRF1-like</fullName>
    </submittedName>
</protein>
<feature type="domain" description="YDG" evidence="4">
    <location>
        <begin position="109"/>
        <end position="261"/>
    </location>
</feature>
<feature type="compositionally biased region" description="Acidic residues" evidence="3">
    <location>
        <begin position="349"/>
        <end position="360"/>
    </location>
</feature>
<dbReference type="InterPro" id="IPR036987">
    <property type="entry name" value="SRA-YDG_sf"/>
</dbReference>
<evidence type="ECO:0000256" key="2">
    <source>
        <dbReference type="PROSITE-ProRule" id="PRU00358"/>
    </source>
</evidence>
<comment type="subcellular location">
    <subcellularLocation>
        <location evidence="2">Nucleus</location>
    </subcellularLocation>
</comment>
<dbReference type="GO" id="GO:0016567">
    <property type="term" value="P:protein ubiquitination"/>
    <property type="evidence" value="ECO:0007669"/>
    <property type="project" value="TreeGrafter"/>
</dbReference>
<evidence type="ECO:0000256" key="1">
    <source>
        <dbReference type="ARBA" id="ARBA00023242"/>
    </source>
</evidence>
<dbReference type="GO" id="GO:0044027">
    <property type="term" value="P:negative regulation of gene expression via chromosomal CpG island methylation"/>
    <property type="evidence" value="ECO:0007669"/>
    <property type="project" value="TreeGrafter"/>
</dbReference>
<dbReference type="Pfam" id="PF02182">
    <property type="entry name" value="SAD_SRA"/>
    <property type="match status" value="1"/>
</dbReference>
<gene>
    <name evidence="6" type="primary">LOC115212993</name>
</gene>
<accession>A0A6P7SHN6</accession>
<name>A0A6P7SHN6_9MOLL</name>
<dbReference type="SMART" id="SM00466">
    <property type="entry name" value="SRA"/>
    <property type="match status" value="1"/>
</dbReference>
<proteinExistence type="predicted"/>
<sequence>MCSEYEKLRLKNLADNRRVLAELGIRHSLEKFQVVHKPIKRKALWTPKASKRSSVPSTTDEGSVSVGAVRRSCRLRGEKPSENNFIELLDEDKPSPVKRIPQFRENTFGSIEGVEVGTWWQSRVECSYAGIHRPTVAGIHGSETEGAYSIALSGGYEDDLDFGECFTYTGAGGRDLRGTKTNPKNLRTAPQSKDQTLTRGNLALSRNCELGRTVRVIRGYKSKSDFAPEEGYRYDGLYTVEKYWYTIGLSGFGVWKFALRRCPNQAPPPWTVKNQDTFSDKANEESDADSGVDLLDSDTASQHSNSSSSSSSNKDNGLDLVKKDNCDGDSPAEENDSDEDGMGKCNEMTDNDVDGEDSSV</sequence>
<dbReference type="GO" id="GO:0061630">
    <property type="term" value="F:ubiquitin protein ligase activity"/>
    <property type="evidence" value="ECO:0007669"/>
    <property type="project" value="TreeGrafter"/>
</dbReference>
<dbReference type="AlphaFoldDB" id="A0A6P7SHN6"/>
<dbReference type="PANTHER" id="PTHR14140">
    <property type="entry name" value="E3 UBIQUITIN-PROTEIN LIGASE UHRF-RELATED"/>
    <property type="match status" value="1"/>
</dbReference>
<evidence type="ECO:0000313" key="5">
    <source>
        <dbReference type="Proteomes" id="UP000515154"/>
    </source>
</evidence>
<organism evidence="5 6">
    <name type="scientific">Octopus sinensis</name>
    <name type="common">East Asian common octopus</name>
    <dbReference type="NCBI Taxonomy" id="2607531"/>
    <lineage>
        <taxon>Eukaryota</taxon>
        <taxon>Metazoa</taxon>
        <taxon>Spiralia</taxon>
        <taxon>Lophotrochozoa</taxon>
        <taxon>Mollusca</taxon>
        <taxon>Cephalopoda</taxon>
        <taxon>Coleoidea</taxon>
        <taxon>Octopodiformes</taxon>
        <taxon>Octopoda</taxon>
        <taxon>Incirrata</taxon>
        <taxon>Octopodidae</taxon>
        <taxon>Octopus</taxon>
    </lineage>
</organism>
<dbReference type="GO" id="GO:0005634">
    <property type="term" value="C:nucleus"/>
    <property type="evidence" value="ECO:0007669"/>
    <property type="project" value="UniProtKB-SubCell"/>
</dbReference>
<reference evidence="6" key="1">
    <citation type="submission" date="2025-08" db="UniProtKB">
        <authorList>
            <consortium name="RefSeq"/>
        </authorList>
    </citation>
    <scope>IDENTIFICATION</scope>
</reference>
<keyword evidence="5" id="KW-1185">Reference proteome</keyword>
<keyword evidence="1 2" id="KW-0539">Nucleus</keyword>
<evidence type="ECO:0000256" key="3">
    <source>
        <dbReference type="SAM" id="MobiDB-lite"/>
    </source>
</evidence>
<evidence type="ECO:0000259" key="4">
    <source>
        <dbReference type="PROSITE" id="PS51015"/>
    </source>
</evidence>
<feature type="compositionally biased region" description="Low complexity" evidence="3">
    <location>
        <begin position="304"/>
        <end position="313"/>
    </location>
</feature>
<dbReference type="KEGG" id="osn:115212993"/>
<dbReference type="PROSITE" id="PS51015">
    <property type="entry name" value="YDG"/>
    <property type="match status" value="1"/>
</dbReference>
<evidence type="ECO:0000313" key="6">
    <source>
        <dbReference type="RefSeq" id="XP_029637720.1"/>
    </source>
</evidence>
<dbReference type="SUPFAM" id="SSF88697">
    <property type="entry name" value="PUA domain-like"/>
    <property type="match status" value="1"/>
</dbReference>
<dbReference type="PANTHER" id="PTHR14140:SF27">
    <property type="entry name" value="OS04G0289800 PROTEIN"/>
    <property type="match status" value="1"/>
</dbReference>
<dbReference type="FunFam" id="2.30.280.10:FF:000005">
    <property type="entry name" value="E3 ubiquitin-protein ligase UHRF1"/>
    <property type="match status" value="1"/>
</dbReference>
<dbReference type="InterPro" id="IPR045134">
    <property type="entry name" value="UHRF1/2-like"/>
</dbReference>
<dbReference type="InterPro" id="IPR003105">
    <property type="entry name" value="SRA_YDG"/>
</dbReference>
<feature type="region of interest" description="Disordered" evidence="3">
    <location>
        <begin position="281"/>
        <end position="360"/>
    </location>
</feature>
<feature type="compositionally biased region" description="Acidic residues" evidence="3">
    <location>
        <begin position="330"/>
        <end position="340"/>
    </location>
</feature>